<sequence>MERLGGGEHGNQVIDDEATHNRGPGGAAVSGTARNASVGGDNESAVNVEANTRPAVLLGVAGQFGDRTQGCFPIGGESVAARSRAESPRLECGASRPSAAPAWSPTWSRQLRVRASERPDGRTSARATPRRRCRMRRPHNAGACSAPSSNSLRASAYGGCRA</sequence>
<reference evidence="2" key="1">
    <citation type="submission" date="2014-06" db="EMBL/GenBank/DDBJ databases">
        <title>Porothramycin biosynthetic cluster.</title>
        <authorList>
            <person name="Najmanova L."/>
            <person name="Ulanova D."/>
            <person name="Jelinkova M."/>
            <person name="Janata J."/>
        </authorList>
    </citation>
    <scope>NUCLEOTIDE SEQUENCE</scope>
    <source>
        <strain evidence="2">ATCC 39897</strain>
    </source>
</reference>
<feature type="compositionally biased region" description="Low complexity" evidence="1">
    <location>
        <begin position="94"/>
        <end position="109"/>
    </location>
</feature>
<proteinExistence type="predicted"/>
<accession>W5QK60</accession>
<evidence type="ECO:0000313" key="2">
    <source>
        <dbReference type="EMBL" id="AEA29655.1"/>
    </source>
</evidence>
<protein>
    <submittedName>
        <fullName evidence="2">Putative transcription regulator</fullName>
    </submittedName>
</protein>
<organism evidence="2">
    <name type="scientific">Streptomyces albus subsp. albus</name>
    <dbReference type="NCBI Taxonomy" id="67257"/>
    <lineage>
        <taxon>Bacteria</taxon>
        <taxon>Bacillati</taxon>
        <taxon>Actinomycetota</taxon>
        <taxon>Actinomycetes</taxon>
        <taxon>Kitasatosporales</taxon>
        <taxon>Streptomycetaceae</taxon>
        <taxon>Streptomyces</taxon>
    </lineage>
</organism>
<feature type="region of interest" description="Disordered" evidence="1">
    <location>
        <begin position="87"/>
        <end position="162"/>
    </location>
</feature>
<name>W5QK60_9ACTN</name>
<feature type="region of interest" description="Disordered" evidence="1">
    <location>
        <begin position="1"/>
        <end position="41"/>
    </location>
</feature>
<feature type="compositionally biased region" description="Basic and acidic residues" evidence="1">
    <location>
        <begin position="114"/>
        <end position="123"/>
    </location>
</feature>
<feature type="compositionally biased region" description="Basic residues" evidence="1">
    <location>
        <begin position="128"/>
        <end position="139"/>
    </location>
</feature>
<dbReference type="AlphaFoldDB" id="W5QK60"/>
<dbReference type="EMBL" id="HQ872605">
    <property type="protein sequence ID" value="AEA29655.1"/>
    <property type="molecule type" value="Genomic_DNA"/>
</dbReference>
<evidence type="ECO:0000256" key="1">
    <source>
        <dbReference type="SAM" id="MobiDB-lite"/>
    </source>
</evidence>